<evidence type="ECO:0000256" key="2">
    <source>
        <dbReference type="ARBA" id="ARBA00004496"/>
    </source>
</evidence>
<feature type="transmembrane region" description="Helical" evidence="6">
    <location>
        <begin position="94"/>
        <end position="112"/>
    </location>
</feature>
<dbReference type="InterPro" id="IPR026939">
    <property type="entry name" value="ZNF706/At2g23090_sf"/>
</dbReference>
<feature type="compositionally biased region" description="Polar residues" evidence="5">
    <location>
        <begin position="1"/>
        <end position="13"/>
    </location>
</feature>
<evidence type="ECO:0000256" key="5">
    <source>
        <dbReference type="SAM" id="MobiDB-lite"/>
    </source>
</evidence>
<dbReference type="GO" id="GO:0005737">
    <property type="term" value="C:cytoplasm"/>
    <property type="evidence" value="ECO:0007669"/>
    <property type="project" value="UniProtKB-SubCell"/>
</dbReference>
<evidence type="ECO:0000256" key="1">
    <source>
        <dbReference type="ARBA" id="ARBA00004123"/>
    </source>
</evidence>
<proteinExistence type="predicted"/>
<evidence type="ECO:0000313" key="8">
    <source>
        <dbReference type="EnsemblMetazoa" id="SMAR011912-PA"/>
    </source>
</evidence>
<protein>
    <recommendedName>
        <fullName evidence="7">Small EDRK-rich factor-like N-terminal domain-containing protein</fullName>
    </recommendedName>
</protein>
<dbReference type="Pfam" id="PF04419">
    <property type="entry name" value="SERF-like_N"/>
    <property type="match status" value="1"/>
</dbReference>
<dbReference type="SUPFAM" id="SSF118359">
    <property type="entry name" value="Expressed protein At2g23090/F21P24.15"/>
    <property type="match status" value="1"/>
</dbReference>
<dbReference type="eggNOG" id="KOG4118">
    <property type="taxonomic scope" value="Eukaryota"/>
</dbReference>
<comment type="subcellular location">
    <subcellularLocation>
        <location evidence="2">Cytoplasm</location>
    </subcellularLocation>
    <subcellularLocation>
        <location evidence="1">Nucleus</location>
    </subcellularLocation>
</comment>
<keyword evidence="6" id="KW-0472">Membrane</keyword>
<dbReference type="PhylomeDB" id="T1JDM8"/>
<dbReference type="GO" id="GO:0005634">
    <property type="term" value="C:nucleus"/>
    <property type="evidence" value="ECO:0007669"/>
    <property type="project" value="UniProtKB-SubCell"/>
</dbReference>
<dbReference type="OMA" id="VICKSQM"/>
<keyword evidence="4" id="KW-0539">Nucleus</keyword>
<dbReference type="Gene3D" id="4.10.1050.10">
    <property type="entry name" value="At2g23090-like"/>
    <property type="match status" value="1"/>
</dbReference>
<organism evidence="8 9">
    <name type="scientific">Strigamia maritima</name>
    <name type="common">European centipede</name>
    <name type="synonym">Geophilus maritimus</name>
    <dbReference type="NCBI Taxonomy" id="126957"/>
    <lineage>
        <taxon>Eukaryota</taxon>
        <taxon>Metazoa</taxon>
        <taxon>Ecdysozoa</taxon>
        <taxon>Arthropoda</taxon>
        <taxon>Myriapoda</taxon>
        <taxon>Chilopoda</taxon>
        <taxon>Pleurostigmophora</taxon>
        <taxon>Geophilomorpha</taxon>
        <taxon>Linotaeniidae</taxon>
        <taxon>Strigamia</taxon>
    </lineage>
</organism>
<evidence type="ECO:0000256" key="3">
    <source>
        <dbReference type="ARBA" id="ARBA00022490"/>
    </source>
</evidence>
<dbReference type="AlphaFoldDB" id="T1JDM8"/>
<evidence type="ECO:0000256" key="4">
    <source>
        <dbReference type="ARBA" id="ARBA00023242"/>
    </source>
</evidence>
<keyword evidence="3" id="KW-0963">Cytoplasm</keyword>
<dbReference type="PANTHER" id="PTHR21213">
    <property type="entry name" value="GEO09665P1-RELATED"/>
    <property type="match status" value="1"/>
</dbReference>
<dbReference type="Proteomes" id="UP000014500">
    <property type="component" value="Unassembled WGS sequence"/>
</dbReference>
<reference evidence="8" key="2">
    <citation type="submission" date="2015-02" db="UniProtKB">
        <authorList>
            <consortium name="EnsemblMetazoa"/>
        </authorList>
    </citation>
    <scope>IDENTIFICATION</scope>
</reference>
<dbReference type="EMBL" id="JH432107">
    <property type="status" value="NOT_ANNOTATED_CDS"/>
    <property type="molecule type" value="Genomic_DNA"/>
</dbReference>
<name>T1JDM8_STRMM</name>
<keyword evidence="9" id="KW-1185">Reference proteome</keyword>
<evidence type="ECO:0000256" key="6">
    <source>
        <dbReference type="SAM" id="Phobius"/>
    </source>
</evidence>
<accession>T1JDM8</accession>
<keyword evidence="6" id="KW-1133">Transmembrane helix</keyword>
<sequence length="114" mass="13266">MARGQQKLQSQQKNAKKQAELKKQSSHDQKAAAQKALTFVCVICKSQMPDPKTYKQHFENKHSKSPLPVELEDVVFIMKIQLEEQRIIFRNKNFGFGVFNFYMGYLHGWYVVTG</sequence>
<dbReference type="InterPro" id="IPR045230">
    <property type="entry name" value="MBS1/2-like"/>
</dbReference>
<evidence type="ECO:0000259" key="7">
    <source>
        <dbReference type="Pfam" id="PF04419"/>
    </source>
</evidence>
<dbReference type="EnsemblMetazoa" id="SMAR011912-RA">
    <property type="protein sequence ID" value="SMAR011912-PA"/>
    <property type="gene ID" value="SMAR011912"/>
</dbReference>
<feature type="compositionally biased region" description="Basic and acidic residues" evidence="5">
    <location>
        <begin position="17"/>
        <end position="28"/>
    </location>
</feature>
<reference evidence="9" key="1">
    <citation type="submission" date="2011-05" db="EMBL/GenBank/DDBJ databases">
        <authorList>
            <person name="Richards S.R."/>
            <person name="Qu J."/>
            <person name="Jiang H."/>
            <person name="Jhangiani S.N."/>
            <person name="Agravi P."/>
            <person name="Goodspeed R."/>
            <person name="Gross S."/>
            <person name="Mandapat C."/>
            <person name="Jackson L."/>
            <person name="Mathew T."/>
            <person name="Pu L."/>
            <person name="Thornton R."/>
            <person name="Saada N."/>
            <person name="Wilczek-Boney K.B."/>
            <person name="Lee S."/>
            <person name="Kovar C."/>
            <person name="Wu Y."/>
            <person name="Scherer S.E."/>
            <person name="Worley K.C."/>
            <person name="Muzny D.M."/>
            <person name="Gibbs R."/>
        </authorList>
    </citation>
    <scope>NUCLEOTIDE SEQUENCE</scope>
    <source>
        <strain evidence="9">Brora</strain>
    </source>
</reference>
<evidence type="ECO:0000313" key="9">
    <source>
        <dbReference type="Proteomes" id="UP000014500"/>
    </source>
</evidence>
<feature type="region of interest" description="Disordered" evidence="5">
    <location>
        <begin position="1"/>
        <end position="28"/>
    </location>
</feature>
<dbReference type="InterPro" id="IPR007513">
    <property type="entry name" value="SERF-like_N"/>
</dbReference>
<dbReference type="PANTHER" id="PTHR21213:SF0">
    <property type="entry name" value="ZINC FINGER PROTEIN 706"/>
    <property type="match status" value="1"/>
</dbReference>
<keyword evidence="6" id="KW-0812">Transmembrane</keyword>
<feature type="domain" description="Small EDRK-rich factor-like N-terminal" evidence="7">
    <location>
        <begin position="1"/>
        <end position="37"/>
    </location>
</feature>
<dbReference type="STRING" id="126957.T1JDM8"/>
<dbReference type="HOGENOM" id="CLU_176397_0_1_1"/>